<comment type="caution">
    <text evidence="2">The sequence shown here is derived from an EMBL/GenBank/DDBJ whole genome shotgun (WGS) entry which is preliminary data.</text>
</comment>
<evidence type="ECO:0000313" key="3">
    <source>
        <dbReference type="Proteomes" id="UP000807825"/>
    </source>
</evidence>
<sequence>MTPQLRTTTADKILIGFLFVLTVSSFFFVPRWVLSGAADVEIRSGEKILGRYSLSEDRILDVAGPLGVTSVEIKSGKVRIKSSPCLNKTCIQMGHFGSEGGCLICLPNEVVVGVGKEFHNGLDAVSR</sequence>
<dbReference type="Proteomes" id="UP000807825">
    <property type="component" value="Unassembled WGS sequence"/>
</dbReference>
<feature type="transmembrane region" description="Helical" evidence="1">
    <location>
        <begin position="13"/>
        <end position="34"/>
    </location>
</feature>
<evidence type="ECO:0000313" key="2">
    <source>
        <dbReference type="EMBL" id="MBI5251222.1"/>
    </source>
</evidence>
<dbReference type="EMBL" id="JACRDE010000448">
    <property type="protein sequence ID" value="MBI5251222.1"/>
    <property type="molecule type" value="Genomic_DNA"/>
</dbReference>
<dbReference type="Pfam" id="PF07009">
    <property type="entry name" value="NusG_II"/>
    <property type="match status" value="1"/>
</dbReference>
<keyword evidence="1" id="KW-1133">Transmembrane helix</keyword>
<gene>
    <name evidence="2" type="ORF">HY912_17170</name>
</gene>
<keyword evidence="1" id="KW-0472">Membrane</keyword>
<dbReference type="Gene3D" id="2.60.320.10">
    <property type="entry name" value="N-utilization substance G protein NusG, insert domain"/>
    <property type="match status" value="1"/>
</dbReference>
<dbReference type="CDD" id="cd09910">
    <property type="entry name" value="NGN-insert_like"/>
    <property type="match status" value="1"/>
</dbReference>
<dbReference type="InterPro" id="IPR038690">
    <property type="entry name" value="NusG_2_sf"/>
</dbReference>
<protein>
    <submittedName>
        <fullName evidence="2">NusG domain II-containing protein</fullName>
    </submittedName>
</protein>
<dbReference type="AlphaFoldDB" id="A0A9D6V478"/>
<proteinExistence type="predicted"/>
<name>A0A9D6V478_9BACT</name>
<accession>A0A9D6V478</accession>
<reference evidence="2" key="1">
    <citation type="submission" date="2020-07" db="EMBL/GenBank/DDBJ databases">
        <title>Huge and variable diversity of episymbiotic CPR bacteria and DPANN archaea in groundwater ecosystems.</title>
        <authorList>
            <person name="He C.Y."/>
            <person name="Keren R."/>
            <person name="Whittaker M."/>
            <person name="Farag I.F."/>
            <person name="Doudna J."/>
            <person name="Cate J.H.D."/>
            <person name="Banfield J.F."/>
        </authorList>
    </citation>
    <scope>NUCLEOTIDE SEQUENCE</scope>
    <source>
        <strain evidence="2">NC_groundwater_1664_Pr3_B-0.1um_52_9</strain>
    </source>
</reference>
<organism evidence="2 3">
    <name type="scientific">Desulfomonile tiedjei</name>
    <dbReference type="NCBI Taxonomy" id="2358"/>
    <lineage>
        <taxon>Bacteria</taxon>
        <taxon>Pseudomonadati</taxon>
        <taxon>Thermodesulfobacteriota</taxon>
        <taxon>Desulfomonilia</taxon>
        <taxon>Desulfomonilales</taxon>
        <taxon>Desulfomonilaceae</taxon>
        <taxon>Desulfomonile</taxon>
    </lineage>
</organism>
<keyword evidence="1" id="KW-0812">Transmembrane</keyword>
<evidence type="ECO:0000256" key="1">
    <source>
        <dbReference type="SAM" id="Phobius"/>
    </source>
</evidence>